<dbReference type="InterPro" id="IPR022966">
    <property type="entry name" value="RNase_II/R_CS"/>
</dbReference>
<dbReference type="GO" id="GO:0003723">
    <property type="term" value="F:RNA binding"/>
    <property type="evidence" value="ECO:0007669"/>
    <property type="project" value="InterPro"/>
</dbReference>
<name>A0A6C0H200_9ZZZZ</name>
<dbReference type="InterPro" id="IPR041505">
    <property type="entry name" value="Dis3_CSD2"/>
</dbReference>
<dbReference type="SMART" id="SM00955">
    <property type="entry name" value="RNB"/>
    <property type="match status" value="1"/>
</dbReference>
<feature type="domain" description="RNB" evidence="1">
    <location>
        <begin position="166"/>
        <end position="386"/>
    </location>
</feature>
<dbReference type="SUPFAM" id="SSF50249">
    <property type="entry name" value="Nucleic acid-binding proteins"/>
    <property type="match status" value="1"/>
</dbReference>
<dbReference type="EMBL" id="MN739845">
    <property type="protein sequence ID" value="QHT74256.1"/>
    <property type="molecule type" value="Genomic_DNA"/>
</dbReference>
<dbReference type="GO" id="GO:0000175">
    <property type="term" value="F:3'-5'-RNA exonuclease activity"/>
    <property type="evidence" value="ECO:0007669"/>
    <property type="project" value="TreeGrafter"/>
</dbReference>
<organism evidence="2">
    <name type="scientific">viral metagenome</name>
    <dbReference type="NCBI Taxonomy" id="1070528"/>
    <lineage>
        <taxon>unclassified sequences</taxon>
        <taxon>metagenomes</taxon>
        <taxon>organismal metagenomes</taxon>
    </lineage>
</organism>
<dbReference type="PANTHER" id="PTHR23355:SF9">
    <property type="entry name" value="DIS3-LIKE EXONUCLEASE 2"/>
    <property type="match status" value="1"/>
</dbReference>
<dbReference type="Pfam" id="PF17849">
    <property type="entry name" value="OB_Dis3"/>
    <property type="match status" value="1"/>
</dbReference>
<evidence type="ECO:0000259" key="1">
    <source>
        <dbReference type="SMART" id="SM00955"/>
    </source>
</evidence>
<dbReference type="InterPro" id="IPR001900">
    <property type="entry name" value="RNase_II/R"/>
</dbReference>
<protein>
    <recommendedName>
        <fullName evidence="1">RNB domain-containing protein</fullName>
    </recommendedName>
</protein>
<sequence length="493" mass="58429">MNKLNILKPNYNECEFNNRAIDPQIIIKNKCFHNDILNDDLTVKESLRDTFLIGGVIKFKNNYTFGNNDKGQELYEFQPINWHYPKFLVPSNIKKNMIKNKEKVIDHFVVIKFKEWKTKIPIGYIDRDIGPVDNIINQYEILFNYYPLMPIIKEKTISIKYNEPTNITLDHEIFSIDPIGCIDIDDALSYDFIKNRIGIHIADVAEILNSYNHKRYSTVYAPHKIVHMIPDDIATKMASLKEGEIKNVITCWINKDNSIEFECNKIKVTKNMTYDEAEILKKSNNILKILFEKSIELGKTINMQVLDTHKMVEVYMILYNKYITELLSTKKNMIYRNQKLFKKAIYENKCNGHESLGLTHYTHATSPIRRYVDWIIQKIFKNIQFDEVNLDNINEYEKDIKKLSRMWDYLKASKDIISGSEYEIVFREVQDNRLVFWCEKLNIQISNKIGYNLIDNGIQINDKEYIIGEKYNMKLYLIDDKKNILFYKILIQF</sequence>
<evidence type="ECO:0000313" key="2">
    <source>
        <dbReference type="EMBL" id="QHT74256.1"/>
    </source>
</evidence>
<accession>A0A6C0H200</accession>
<dbReference type="InterPro" id="IPR012340">
    <property type="entry name" value="NA-bd_OB-fold"/>
</dbReference>
<dbReference type="PROSITE" id="PS01175">
    <property type="entry name" value="RIBONUCLEASE_II"/>
    <property type="match status" value="1"/>
</dbReference>
<dbReference type="GO" id="GO:0006402">
    <property type="term" value="P:mRNA catabolic process"/>
    <property type="evidence" value="ECO:0007669"/>
    <property type="project" value="TreeGrafter"/>
</dbReference>
<proteinExistence type="predicted"/>
<dbReference type="InterPro" id="IPR050180">
    <property type="entry name" value="RNR_Ribonuclease"/>
</dbReference>
<dbReference type="AlphaFoldDB" id="A0A6C0H200"/>
<dbReference type="Pfam" id="PF00773">
    <property type="entry name" value="RNB"/>
    <property type="match status" value="2"/>
</dbReference>
<dbReference type="PANTHER" id="PTHR23355">
    <property type="entry name" value="RIBONUCLEASE"/>
    <property type="match status" value="1"/>
</dbReference>
<reference evidence="2" key="1">
    <citation type="journal article" date="2020" name="Nature">
        <title>Giant virus diversity and host interactions through global metagenomics.</title>
        <authorList>
            <person name="Schulz F."/>
            <person name="Roux S."/>
            <person name="Paez-Espino D."/>
            <person name="Jungbluth S."/>
            <person name="Walsh D.A."/>
            <person name="Denef V.J."/>
            <person name="McMahon K.D."/>
            <person name="Konstantinidis K.T."/>
            <person name="Eloe-Fadrosh E.A."/>
            <person name="Kyrpides N.C."/>
            <person name="Woyke T."/>
        </authorList>
    </citation>
    <scope>NUCLEOTIDE SEQUENCE</scope>
    <source>
        <strain evidence="2">GVMAG-M-3300023179-4</strain>
    </source>
</reference>
<dbReference type="GO" id="GO:0000932">
    <property type="term" value="C:P-body"/>
    <property type="evidence" value="ECO:0007669"/>
    <property type="project" value="TreeGrafter"/>
</dbReference>